<evidence type="ECO:0000313" key="4">
    <source>
        <dbReference type="EMBL" id="KAH9381761.1"/>
    </source>
</evidence>
<dbReference type="Pfam" id="PF23043">
    <property type="entry name" value="SH3-B_UBE2O"/>
    <property type="match status" value="1"/>
</dbReference>
<dbReference type="OrthoDB" id="47801at2759"/>
<name>A0A9J6H417_HAELO</name>
<dbReference type="InterPro" id="IPR057734">
    <property type="entry name" value="UBE2O-like_SH3-C"/>
</dbReference>
<dbReference type="Pfam" id="PF23046">
    <property type="entry name" value="tSH3-B_UBE2O"/>
    <property type="match status" value="1"/>
</dbReference>
<evidence type="ECO:0000256" key="2">
    <source>
        <dbReference type="ARBA" id="ARBA00022786"/>
    </source>
</evidence>
<dbReference type="Pfam" id="PF00179">
    <property type="entry name" value="UQ_con"/>
    <property type="match status" value="1"/>
</dbReference>
<organism evidence="4 5">
    <name type="scientific">Haemaphysalis longicornis</name>
    <name type="common">Bush tick</name>
    <dbReference type="NCBI Taxonomy" id="44386"/>
    <lineage>
        <taxon>Eukaryota</taxon>
        <taxon>Metazoa</taxon>
        <taxon>Ecdysozoa</taxon>
        <taxon>Arthropoda</taxon>
        <taxon>Chelicerata</taxon>
        <taxon>Arachnida</taxon>
        <taxon>Acari</taxon>
        <taxon>Parasitiformes</taxon>
        <taxon>Ixodida</taxon>
        <taxon>Ixodoidea</taxon>
        <taxon>Ixodidae</taxon>
        <taxon>Haemaphysalinae</taxon>
        <taxon>Haemaphysalis</taxon>
    </lineage>
</organism>
<dbReference type="Gene3D" id="3.10.110.10">
    <property type="entry name" value="Ubiquitin Conjugating Enzyme"/>
    <property type="match status" value="1"/>
</dbReference>
<keyword evidence="5" id="KW-1185">Reference proteome</keyword>
<dbReference type="PANTHER" id="PTHR46116">
    <property type="entry name" value="(E3-INDEPENDENT) E2 UBIQUITIN-CONJUGATING ENZYME"/>
    <property type="match status" value="1"/>
</dbReference>
<dbReference type="VEuPathDB" id="VectorBase:HLOH_047452"/>
<sequence>MAEDMTNEAAALASSAKGLAASGESLGSEDHLRQAADLPLLLKAGDIVRRVSDGKGGQLGYCRSSEAFAVVKVLGTSVLFTGVRGVDLVPHRRLREYMLVFHDAKLWTVLDVKTELSLRFADGSTCVLPLDAARELEDILDRKTTSSWVRSFNYYKNQRLCGPMRVFSAARWLHRTEANSALGPEEHVQVIVEDVKDVEALLQLVWNARQDAPNEGPQIEWRTKRLIEGKTLEEVKIVRSFEHYNLTSGKRSYYVCKEIEHMSDMDEWKRMLSKRVHAPYAGLRALQNEHSTASVIPLKFQAWASLEGSQFSLKAALDASLGGGTSGESSPERQEPVATSSVYNHFPAFPVRMPQKEPAKHVCKCRPPDYPSMKPGDVVVVEILGTHSTCEIVWQDGRVENDVPSSELSTFYRTDGHEFFPGNIVTETAGDTTLQRYGVVKTVDRVAKTAVVGMFKTYMAGDDPHPEEMGTQDVSIYDIRLHPDFKFKPTTLVIRVANHEDQNPESMIGLVVDVYQSGKVEVDWLSGHRSLCNPQELYSVAQYDSMWSDEDDDMPFYAADIVEPQGKPLDIVPRTPDLFKYTPESGPTIPLLALDASLVDQVAVQDSRSKHEKIRDHIEVLRQGMTGLEKAFSQNAASLPFSDPAIGKLWSFYGLCKQFDRLMDTDYFEQPKLLADLERVRRKGRLNSPQHVFEHITRHFFANPEHSNSLIDNTVATKLVNEEADKTQMAQVAEREQSSTTAQSWDPVAASYELGDGIEYMELWPLCLQIVSTLKSTLFRAHHDFQLRFGMTTAQVRLASGLAPTKLKAANAKAVSMPGTGSLKQTYPELAVTTPKENNCKGTGTFSLMETLPQGHKYTLSVLKPQDPRLFCKVVKREMELLRSSLPEGIHVKGYVDRMDLYSALIRGPPQTPYEDGLFLFDFQLPDKYPLSPPLCHYVTYCNERLNPNLYEEGNVCVSLLSTWAGEGSELWSPTSSSLLQVVISIQALILNSEPYYNEPGYEQQKGDRDGYEKCRMYNEMVVLKVIQSLGRIIVDPPEAFKVEVERHVRDSAARFIGRLEGWIALADAWDARFPDARPTVEELRAFAEEADHGSVVTISFPKFPLLPATKGFYLAVRRALVTFKDSLKLANLCPQP</sequence>
<feature type="domain" description="UBC core" evidence="3">
    <location>
        <begin position="870"/>
        <end position="1031"/>
    </location>
</feature>
<dbReference type="SMART" id="SM00212">
    <property type="entry name" value="UBCc"/>
    <property type="match status" value="1"/>
</dbReference>
<dbReference type="Pfam" id="PF23044">
    <property type="entry name" value="SH3-C_UBE2O"/>
    <property type="match status" value="1"/>
</dbReference>
<reference evidence="4 5" key="1">
    <citation type="journal article" date="2020" name="Cell">
        <title>Large-Scale Comparative Analyses of Tick Genomes Elucidate Their Genetic Diversity and Vector Capacities.</title>
        <authorList>
            <consortium name="Tick Genome and Microbiome Consortium (TIGMIC)"/>
            <person name="Jia N."/>
            <person name="Wang J."/>
            <person name="Shi W."/>
            <person name="Du L."/>
            <person name="Sun Y."/>
            <person name="Zhan W."/>
            <person name="Jiang J.F."/>
            <person name="Wang Q."/>
            <person name="Zhang B."/>
            <person name="Ji P."/>
            <person name="Bell-Sakyi L."/>
            <person name="Cui X.M."/>
            <person name="Yuan T.T."/>
            <person name="Jiang B.G."/>
            <person name="Yang W.F."/>
            <person name="Lam T.T."/>
            <person name="Chang Q.C."/>
            <person name="Ding S.J."/>
            <person name="Wang X.J."/>
            <person name="Zhu J.G."/>
            <person name="Ruan X.D."/>
            <person name="Zhao L."/>
            <person name="Wei J.T."/>
            <person name="Ye R.Z."/>
            <person name="Que T.C."/>
            <person name="Du C.H."/>
            <person name="Zhou Y.H."/>
            <person name="Cheng J.X."/>
            <person name="Dai P.F."/>
            <person name="Guo W.B."/>
            <person name="Han X.H."/>
            <person name="Huang E.J."/>
            <person name="Li L.F."/>
            <person name="Wei W."/>
            <person name="Gao Y.C."/>
            <person name="Liu J.Z."/>
            <person name="Shao H.Z."/>
            <person name="Wang X."/>
            <person name="Wang C.C."/>
            <person name="Yang T.C."/>
            <person name="Huo Q.B."/>
            <person name="Li W."/>
            <person name="Chen H.Y."/>
            <person name="Chen S.E."/>
            <person name="Zhou L.G."/>
            <person name="Ni X.B."/>
            <person name="Tian J.H."/>
            <person name="Sheng Y."/>
            <person name="Liu T."/>
            <person name="Pan Y.S."/>
            <person name="Xia L.Y."/>
            <person name="Li J."/>
            <person name="Zhao F."/>
            <person name="Cao W.C."/>
        </authorList>
    </citation>
    <scope>NUCLEOTIDE SEQUENCE [LARGE SCALE GENOMIC DNA]</scope>
    <source>
        <strain evidence="4">HaeL-2018</strain>
    </source>
</reference>
<gene>
    <name evidence="4" type="ORF">HPB48_010580</name>
</gene>
<evidence type="ECO:0000256" key="1">
    <source>
        <dbReference type="ARBA" id="ARBA00022679"/>
    </source>
</evidence>
<dbReference type="InterPro" id="IPR057735">
    <property type="entry name" value="UBE2O-like_tSH3-B"/>
</dbReference>
<proteinExistence type="predicted"/>
<keyword evidence="2" id="KW-0833">Ubl conjugation pathway</keyword>
<dbReference type="CDD" id="cd23837">
    <property type="entry name" value="UBCc_UBE2O"/>
    <property type="match status" value="1"/>
</dbReference>
<evidence type="ECO:0000313" key="5">
    <source>
        <dbReference type="Proteomes" id="UP000821853"/>
    </source>
</evidence>
<accession>A0A9J6H417</accession>
<dbReference type="Proteomes" id="UP000821853">
    <property type="component" value="Chromosome 9"/>
</dbReference>
<dbReference type="SUPFAM" id="SSF54495">
    <property type="entry name" value="UBC-like"/>
    <property type="match status" value="1"/>
</dbReference>
<dbReference type="InterPro" id="IPR000608">
    <property type="entry name" value="UBC"/>
</dbReference>
<dbReference type="PROSITE" id="PS50127">
    <property type="entry name" value="UBC_2"/>
    <property type="match status" value="1"/>
</dbReference>
<dbReference type="AlphaFoldDB" id="A0A9J6H417"/>
<protein>
    <recommendedName>
        <fullName evidence="3">UBC core domain-containing protein</fullName>
    </recommendedName>
</protein>
<dbReference type="OMA" id="HRTEANS"/>
<comment type="caution">
    <text evidence="4">The sequence shown here is derived from an EMBL/GenBank/DDBJ whole genome shotgun (WGS) entry which is preliminary data.</text>
</comment>
<dbReference type="EMBL" id="JABSTR010000011">
    <property type="protein sequence ID" value="KAH9381761.1"/>
    <property type="molecule type" value="Genomic_DNA"/>
</dbReference>
<dbReference type="InterPro" id="IPR016135">
    <property type="entry name" value="UBQ-conjugating_enzyme/RWD"/>
</dbReference>
<keyword evidence="1" id="KW-0808">Transferase</keyword>
<evidence type="ECO:0000259" key="3">
    <source>
        <dbReference type="PROSITE" id="PS50127"/>
    </source>
</evidence>
<dbReference type="InterPro" id="IPR057733">
    <property type="entry name" value="UBE2O-like_SH3-B"/>
</dbReference>
<dbReference type="PANTHER" id="PTHR46116:SF15">
    <property type="entry name" value="(E3-INDEPENDENT) E2 UBIQUITIN-CONJUGATING ENZYME"/>
    <property type="match status" value="1"/>
</dbReference>
<dbReference type="GO" id="GO:0061631">
    <property type="term" value="F:ubiquitin conjugating enzyme activity"/>
    <property type="evidence" value="ECO:0007669"/>
    <property type="project" value="TreeGrafter"/>
</dbReference>